<feature type="domain" description="HTH cro/C1-type" evidence="1">
    <location>
        <begin position="21"/>
        <end position="61"/>
    </location>
</feature>
<dbReference type="GO" id="GO:0003677">
    <property type="term" value="F:DNA binding"/>
    <property type="evidence" value="ECO:0007669"/>
    <property type="project" value="InterPro"/>
</dbReference>
<gene>
    <name evidence="2" type="ORF">SAMN05216354_0089</name>
</gene>
<evidence type="ECO:0000313" key="3">
    <source>
        <dbReference type="Proteomes" id="UP000236735"/>
    </source>
</evidence>
<dbReference type="SUPFAM" id="SSF47413">
    <property type="entry name" value="lambda repressor-like DNA-binding domains"/>
    <property type="match status" value="1"/>
</dbReference>
<dbReference type="RefSeq" id="WP_103916309.1">
    <property type="nucleotide sequence ID" value="NZ_FNUV01000011.1"/>
</dbReference>
<dbReference type="InterPro" id="IPR010982">
    <property type="entry name" value="Lambda_DNA-bd_dom_sf"/>
</dbReference>
<evidence type="ECO:0000313" key="2">
    <source>
        <dbReference type="EMBL" id="SEG13951.1"/>
    </source>
</evidence>
<dbReference type="AlphaFoldDB" id="A0A1H5XQC1"/>
<dbReference type="Gene3D" id="1.10.260.40">
    <property type="entry name" value="lambda repressor-like DNA-binding domains"/>
    <property type="match status" value="1"/>
</dbReference>
<dbReference type="Pfam" id="PF01381">
    <property type="entry name" value="HTH_3"/>
    <property type="match status" value="1"/>
</dbReference>
<name>A0A1H5XQC1_XYLRU</name>
<proteinExistence type="predicted"/>
<evidence type="ECO:0000259" key="1">
    <source>
        <dbReference type="PROSITE" id="PS50943"/>
    </source>
</evidence>
<dbReference type="PROSITE" id="PS50943">
    <property type="entry name" value="HTH_CROC1"/>
    <property type="match status" value="1"/>
</dbReference>
<dbReference type="EMBL" id="FNUV01000011">
    <property type="protein sequence ID" value="SEG13951.1"/>
    <property type="molecule type" value="Genomic_DNA"/>
</dbReference>
<protein>
    <submittedName>
        <fullName evidence="2">Helix-turn-helix</fullName>
    </submittedName>
</protein>
<dbReference type="Proteomes" id="UP000236735">
    <property type="component" value="Unassembled WGS sequence"/>
</dbReference>
<reference evidence="2 3" key="1">
    <citation type="submission" date="2016-10" db="EMBL/GenBank/DDBJ databases">
        <authorList>
            <person name="de Groot N.N."/>
        </authorList>
    </citation>
    <scope>NUCLEOTIDE SEQUENCE [LARGE SCALE GENOMIC DNA]</scope>
    <source>
        <strain evidence="2 3">AR32</strain>
    </source>
</reference>
<dbReference type="InterPro" id="IPR001387">
    <property type="entry name" value="Cro/C1-type_HTH"/>
</dbReference>
<sequence>MERINRIKVVLAEKQRTNKWLAEKLGKDTSTVSKWCTNSSQPDIQTFLQIAEALEVDIRELLVGSQDSVVLVARPKSKTI</sequence>
<accession>A0A1H5XQC1</accession>
<dbReference type="CDD" id="cd00093">
    <property type="entry name" value="HTH_XRE"/>
    <property type="match status" value="1"/>
</dbReference>
<organism evidence="2 3">
    <name type="scientific">Xylanibacter ruminicola</name>
    <name type="common">Prevotella ruminicola</name>
    <dbReference type="NCBI Taxonomy" id="839"/>
    <lineage>
        <taxon>Bacteria</taxon>
        <taxon>Pseudomonadati</taxon>
        <taxon>Bacteroidota</taxon>
        <taxon>Bacteroidia</taxon>
        <taxon>Bacteroidales</taxon>
        <taxon>Prevotellaceae</taxon>
        <taxon>Xylanibacter</taxon>
    </lineage>
</organism>
<dbReference type="SMART" id="SM00530">
    <property type="entry name" value="HTH_XRE"/>
    <property type="match status" value="1"/>
</dbReference>